<dbReference type="Gene3D" id="3.40.80.10">
    <property type="entry name" value="Peptidoglycan recognition protein-like"/>
    <property type="match status" value="1"/>
</dbReference>
<evidence type="ECO:0000259" key="5">
    <source>
        <dbReference type="SMART" id="SM00644"/>
    </source>
</evidence>
<dbReference type="RefSeq" id="WP_036707337.1">
    <property type="nucleotide sequence ID" value="NZ_JRKQ01000008.1"/>
</dbReference>
<dbReference type="EC" id="3.5.1.28" evidence="2"/>
<dbReference type="SMART" id="SM00644">
    <property type="entry name" value="Ami_2"/>
    <property type="match status" value="1"/>
</dbReference>
<dbReference type="PANTHER" id="PTHR30417:SF1">
    <property type="entry name" value="N-ACETYLMURAMOYL-L-ALANINE AMIDASE AMID"/>
    <property type="match status" value="1"/>
</dbReference>
<comment type="catalytic activity">
    <reaction evidence="1">
        <text>Hydrolyzes the link between N-acetylmuramoyl residues and L-amino acid residues in certain cell-wall glycopeptides.</text>
        <dbReference type="EC" id="3.5.1.28"/>
    </reaction>
</comment>
<evidence type="ECO:0000256" key="4">
    <source>
        <dbReference type="ARBA" id="ARBA00023316"/>
    </source>
</evidence>
<dbReference type="CDD" id="cd06583">
    <property type="entry name" value="PGRP"/>
    <property type="match status" value="1"/>
</dbReference>
<sequence>MRVKNHRMEGVPYKAARNIGGVITPEIVVLHDTAGRLEKGNSAAYLRDNKAGVSVHFVVERDGSIEQQVPLNRRAAHAGKSSFHGRSDCNDFSIGIEIVNPGRLAEKGKYQGISWWGETFDIDKDNLAWVETKPHGSGLWMAYTPEQIEAVLDLLTALFAGVPSLRDITTHWYISPGRKVDTNPLFPIEGLRARVLGRDDPADALAEAGSELLPTATMLRIKAPGDTLNMRRWPSFENNVVGAIPHGTVLPAIRGGTFGDRAWTLVQYAGREGWIVDAYTEIV</sequence>
<comment type="caution">
    <text evidence="6">The sequence shown here is derived from an EMBL/GenBank/DDBJ whole genome shotgun (WGS) entry which is preliminary data.</text>
</comment>
<dbReference type="SUPFAM" id="SSF55846">
    <property type="entry name" value="N-acetylmuramoyl-L-alanine amidase-like"/>
    <property type="match status" value="1"/>
</dbReference>
<evidence type="ECO:0000313" key="6">
    <source>
        <dbReference type="EMBL" id="KGJ23263.1"/>
    </source>
</evidence>
<keyword evidence="3" id="KW-0378">Hydrolase</keyword>
<dbReference type="Proteomes" id="UP000029858">
    <property type="component" value="Unassembled WGS sequence"/>
</dbReference>
<dbReference type="InterPro" id="IPR036505">
    <property type="entry name" value="Amidase/PGRP_sf"/>
</dbReference>
<reference evidence="6 7" key="2">
    <citation type="submission" date="2014-10" db="EMBL/GenBank/DDBJ databases">
        <title>Paracoccus sanguinis sp. nov., isolated from clinical specimens of New York State patients.</title>
        <authorList>
            <person name="Mingle L.A."/>
            <person name="Cole J.A."/>
            <person name="Lapierre P."/>
            <person name="Musser K.A."/>
        </authorList>
    </citation>
    <scope>NUCLEOTIDE SEQUENCE [LARGE SCALE GENOMIC DNA]</scope>
    <source>
        <strain evidence="6 7">5503</strain>
    </source>
</reference>
<dbReference type="AlphaFoldDB" id="A0A099GMC0"/>
<evidence type="ECO:0000256" key="1">
    <source>
        <dbReference type="ARBA" id="ARBA00001561"/>
    </source>
</evidence>
<dbReference type="Pfam" id="PF01510">
    <property type="entry name" value="Amidase_2"/>
    <property type="match status" value="1"/>
</dbReference>
<dbReference type="GO" id="GO:0008745">
    <property type="term" value="F:N-acetylmuramoyl-L-alanine amidase activity"/>
    <property type="evidence" value="ECO:0007669"/>
    <property type="project" value="UniProtKB-EC"/>
</dbReference>
<dbReference type="GO" id="GO:0071555">
    <property type="term" value="P:cell wall organization"/>
    <property type="evidence" value="ECO:0007669"/>
    <property type="project" value="UniProtKB-KW"/>
</dbReference>
<name>A0A099GMC0_9RHOB</name>
<dbReference type="EMBL" id="JRKQ01000008">
    <property type="protein sequence ID" value="KGJ23263.1"/>
    <property type="molecule type" value="Genomic_DNA"/>
</dbReference>
<gene>
    <name evidence="6" type="ORF">IX56_03105</name>
</gene>
<accession>A0A099GMC0</accession>
<feature type="domain" description="N-acetylmuramoyl-L-alanine amidase" evidence="5">
    <location>
        <begin position="11"/>
        <end position="185"/>
    </location>
</feature>
<reference evidence="6 7" key="1">
    <citation type="submission" date="2014-09" db="EMBL/GenBank/DDBJ databases">
        <authorList>
            <person name="McGinnis J.M."/>
            <person name="Wolfgang W.J."/>
        </authorList>
    </citation>
    <scope>NUCLEOTIDE SEQUENCE [LARGE SCALE GENOMIC DNA]</scope>
    <source>
        <strain evidence="6 7">5503</strain>
    </source>
</reference>
<evidence type="ECO:0000313" key="7">
    <source>
        <dbReference type="Proteomes" id="UP000029858"/>
    </source>
</evidence>
<dbReference type="PANTHER" id="PTHR30417">
    <property type="entry name" value="N-ACETYLMURAMOYL-L-ALANINE AMIDASE AMID"/>
    <property type="match status" value="1"/>
</dbReference>
<evidence type="ECO:0000256" key="3">
    <source>
        <dbReference type="ARBA" id="ARBA00022801"/>
    </source>
</evidence>
<dbReference type="Gene3D" id="2.30.30.40">
    <property type="entry name" value="SH3 Domains"/>
    <property type="match status" value="1"/>
</dbReference>
<keyword evidence="4" id="KW-0961">Cell wall biogenesis/degradation</keyword>
<evidence type="ECO:0000256" key="2">
    <source>
        <dbReference type="ARBA" id="ARBA00011901"/>
    </source>
</evidence>
<protein>
    <recommendedName>
        <fullName evidence="2">N-acetylmuramoyl-L-alanine amidase</fullName>
        <ecNumber evidence="2">3.5.1.28</ecNumber>
    </recommendedName>
</protein>
<proteinExistence type="predicted"/>
<dbReference type="InterPro" id="IPR051206">
    <property type="entry name" value="NAMLAA_amidase_2"/>
</dbReference>
<organism evidence="6 7">
    <name type="scientific">Paracoccus sanguinis</name>
    <dbReference type="NCBI Taxonomy" id="1545044"/>
    <lineage>
        <taxon>Bacteria</taxon>
        <taxon>Pseudomonadati</taxon>
        <taxon>Pseudomonadota</taxon>
        <taxon>Alphaproteobacteria</taxon>
        <taxon>Rhodobacterales</taxon>
        <taxon>Paracoccaceae</taxon>
        <taxon>Paracoccus</taxon>
    </lineage>
</organism>
<dbReference type="GO" id="GO:0009254">
    <property type="term" value="P:peptidoglycan turnover"/>
    <property type="evidence" value="ECO:0007669"/>
    <property type="project" value="TreeGrafter"/>
</dbReference>
<dbReference type="GO" id="GO:0009253">
    <property type="term" value="P:peptidoglycan catabolic process"/>
    <property type="evidence" value="ECO:0007669"/>
    <property type="project" value="InterPro"/>
</dbReference>
<dbReference type="InterPro" id="IPR002502">
    <property type="entry name" value="Amidase_domain"/>
</dbReference>